<feature type="transmembrane region" description="Helical" evidence="8">
    <location>
        <begin position="246"/>
        <end position="267"/>
    </location>
</feature>
<dbReference type="GO" id="GO:0099621">
    <property type="term" value="F:undecaprenyl-phosphate 4-deoxy-4-formamido-L-arabinose transferase activity"/>
    <property type="evidence" value="ECO:0007669"/>
    <property type="project" value="TreeGrafter"/>
</dbReference>
<protein>
    <submittedName>
        <fullName evidence="10">Glycosyl transferase family 2</fullName>
    </submittedName>
</protein>
<dbReference type="KEGG" id="ttr:Tter_1658"/>
<evidence type="ECO:0000313" key="11">
    <source>
        <dbReference type="Proteomes" id="UP000000323"/>
    </source>
</evidence>
<evidence type="ECO:0000256" key="3">
    <source>
        <dbReference type="ARBA" id="ARBA00022679"/>
    </source>
</evidence>
<keyword evidence="7 8" id="KW-0472">Membrane</keyword>
<organism evidence="10 11">
    <name type="scientific">Thermobaculum terrenum (strain ATCC BAA-798 / CCMEE 7001 / YNP1)</name>
    <dbReference type="NCBI Taxonomy" id="525904"/>
    <lineage>
        <taxon>Bacteria</taxon>
        <taxon>Bacillati</taxon>
        <taxon>Chloroflexota</taxon>
        <taxon>Chloroflexia</taxon>
        <taxon>Candidatus Thermobaculales</taxon>
        <taxon>Candidatus Thermobaculaceae</taxon>
        <taxon>Thermobaculum</taxon>
    </lineage>
</organism>
<keyword evidence="4 8" id="KW-0812">Transmembrane</keyword>
<evidence type="ECO:0000256" key="8">
    <source>
        <dbReference type="SAM" id="Phobius"/>
    </source>
</evidence>
<keyword evidence="11" id="KW-1185">Reference proteome</keyword>
<dbReference type="OrthoDB" id="9810303at2"/>
<evidence type="ECO:0000256" key="4">
    <source>
        <dbReference type="ARBA" id="ARBA00022692"/>
    </source>
</evidence>
<gene>
    <name evidence="10" type="ordered locus">Tter_1658</name>
</gene>
<dbReference type="STRING" id="525904.Tter_1658"/>
<evidence type="ECO:0000256" key="2">
    <source>
        <dbReference type="ARBA" id="ARBA00022676"/>
    </source>
</evidence>
<dbReference type="Pfam" id="PF00535">
    <property type="entry name" value="Glycos_transf_2"/>
    <property type="match status" value="1"/>
</dbReference>
<evidence type="ECO:0000256" key="5">
    <source>
        <dbReference type="ARBA" id="ARBA00022985"/>
    </source>
</evidence>
<dbReference type="CAZy" id="GT2">
    <property type="family name" value="Glycosyltransferase Family 2"/>
</dbReference>
<keyword evidence="2" id="KW-0328">Glycosyltransferase</keyword>
<dbReference type="GO" id="GO:0009103">
    <property type="term" value="P:lipopolysaccharide biosynthetic process"/>
    <property type="evidence" value="ECO:0007669"/>
    <property type="project" value="UniProtKB-KW"/>
</dbReference>
<accession>D1CCP9</accession>
<keyword evidence="6 8" id="KW-1133">Transmembrane helix</keyword>
<sequence>MLDSNLKASANINGKLSLILPARNEEANLPRVLGRCIEVLNETLPDWEIIVVNDGSQDKTGEIAEGFAARDSRIRVIHHPRNLGYGSAWRSGFAAAHGQYIMCMDSDGQFDIGDISLLLPYVNHYDIVAGYRTKRQDPAHRKVNAAIFHLAAKLLFGIHLKDIDCGFKIFRASLIKSLPLKAPGALINLEIFSFAKLRKASIIEVGVHHYPRTAGVSTGAKPSVVLQAMAEILLLRLRVWKERIKVSPLVGAGAAIGALFAVLGIATRARNRTRKERH</sequence>
<evidence type="ECO:0000256" key="1">
    <source>
        <dbReference type="ARBA" id="ARBA00022475"/>
    </source>
</evidence>
<reference evidence="11" key="1">
    <citation type="journal article" date="2010" name="Stand. Genomic Sci.">
        <title>Complete genome sequence of 'Thermobaculum terrenum' type strain (YNP1).</title>
        <authorList>
            <person name="Kiss H."/>
            <person name="Cleland D."/>
            <person name="Lapidus A."/>
            <person name="Lucas S."/>
            <person name="Glavina Del Rio T."/>
            <person name="Nolan M."/>
            <person name="Tice H."/>
            <person name="Han C."/>
            <person name="Goodwin L."/>
            <person name="Pitluck S."/>
            <person name="Liolios K."/>
            <person name="Ivanova N."/>
            <person name="Mavromatis K."/>
            <person name="Ovchinnikova G."/>
            <person name="Pati A."/>
            <person name="Chen A."/>
            <person name="Palaniappan K."/>
            <person name="Land M."/>
            <person name="Hauser L."/>
            <person name="Chang Y."/>
            <person name="Jeffries C."/>
            <person name="Lu M."/>
            <person name="Brettin T."/>
            <person name="Detter J."/>
            <person name="Goker M."/>
            <person name="Tindall B."/>
            <person name="Beck B."/>
            <person name="McDermott T."/>
            <person name="Woyke T."/>
            <person name="Bristow J."/>
            <person name="Eisen J."/>
            <person name="Markowitz V."/>
            <person name="Hugenholtz P."/>
            <person name="Kyrpides N."/>
            <person name="Klenk H."/>
            <person name="Cheng J."/>
        </authorList>
    </citation>
    <scope>NUCLEOTIDE SEQUENCE [LARGE SCALE GENOMIC DNA]</scope>
    <source>
        <strain evidence="11">ATCC BAA-798 / YNP1</strain>
    </source>
</reference>
<dbReference type="HOGENOM" id="CLU_033536_9_0_0"/>
<name>D1CCP9_THET1</name>
<evidence type="ECO:0000259" key="9">
    <source>
        <dbReference type="Pfam" id="PF00535"/>
    </source>
</evidence>
<dbReference type="InterPro" id="IPR050256">
    <property type="entry name" value="Glycosyltransferase_2"/>
</dbReference>
<dbReference type="PANTHER" id="PTHR48090:SF3">
    <property type="entry name" value="UNDECAPRENYL-PHOSPHATE 4-DEOXY-4-FORMAMIDO-L-ARABINOSE TRANSFERASE"/>
    <property type="match status" value="1"/>
</dbReference>
<evidence type="ECO:0000313" key="10">
    <source>
        <dbReference type="EMBL" id="ACZ42564.1"/>
    </source>
</evidence>
<dbReference type="Proteomes" id="UP000000323">
    <property type="component" value="Chromosome 1"/>
</dbReference>
<dbReference type="InterPro" id="IPR029044">
    <property type="entry name" value="Nucleotide-diphossugar_trans"/>
</dbReference>
<keyword evidence="3 10" id="KW-0808">Transferase</keyword>
<dbReference type="CDD" id="cd04179">
    <property type="entry name" value="DPM_DPG-synthase_like"/>
    <property type="match status" value="1"/>
</dbReference>
<dbReference type="Gene3D" id="3.90.550.10">
    <property type="entry name" value="Spore Coat Polysaccharide Biosynthesis Protein SpsA, Chain A"/>
    <property type="match status" value="1"/>
</dbReference>
<dbReference type="SUPFAM" id="SSF53448">
    <property type="entry name" value="Nucleotide-diphospho-sugar transferases"/>
    <property type="match status" value="1"/>
</dbReference>
<dbReference type="AlphaFoldDB" id="D1CCP9"/>
<evidence type="ECO:0000256" key="6">
    <source>
        <dbReference type="ARBA" id="ARBA00022989"/>
    </source>
</evidence>
<proteinExistence type="predicted"/>
<dbReference type="eggNOG" id="COG0463">
    <property type="taxonomic scope" value="Bacteria"/>
</dbReference>
<dbReference type="InterPro" id="IPR001173">
    <property type="entry name" value="Glyco_trans_2-like"/>
</dbReference>
<keyword evidence="1" id="KW-1003">Cell membrane</keyword>
<dbReference type="EMBL" id="CP001825">
    <property type="protein sequence ID" value="ACZ42564.1"/>
    <property type="molecule type" value="Genomic_DNA"/>
</dbReference>
<dbReference type="GO" id="GO:0005886">
    <property type="term" value="C:plasma membrane"/>
    <property type="evidence" value="ECO:0007669"/>
    <property type="project" value="TreeGrafter"/>
</dbReference>
<evidence type="ECO:0000256" key="7">
    <source>
        <dbReference type="ARBA" id="ARBA00023136"/>
    </source>
</evidence>
<feature type="domain" description="Glycosyltransferase 2-like" evidence="9">
    <location>
        <begin position="17"/>
        <end position="176"/>
    </location>
</feature>
<dbReference type="PANTHER" id="PTHR48090">
    <property type="entry name" value="UNDECAPRENYL-PHOSPHATE 4-DEOXY-4-FORMAMIDO-L-ARABINOSE TRANSFERASE-RELATED"/>
    <property type="match status" value="1"/>
</dbReference>
<keyword evidence="5" id="KW-0448">Lipopolysaccharide biosynthesis</keyword>